<name>I1YIF9_METFJ</name>
<dbReference type="AlphaFoldDB" id="I1YIF9"/>
<proteinExistence type="predicted"/>
<reference evidence="1 2" key="1">
    <citation type="journal article" date="2012" name="J. Bacteriol.">
        <title>Complete genome sequences of Methylophaga sp. strain JAM1 and Methylophaga sp. strain JAM7.</title>
        <authorList>
            <person name="Villeneuve C."/>
            <person name="Martineau C."/>
            <person name="Mauffrey F."/>
            <person name="Villemur R."/>
        </authorList>
    </citation>
    <scope>NUCLEOTIDE SEQUENCE [LARGE SCALE GENOMIC DNA]</scope>
    <source>
        <strain evidence="1 2">JAM7</strain>
    </source>
</reference>
<sequence>MTATAEKPRTRRVLLAAFAVIAAIGHFLRDVLGFFAEGADTDAERTSSDTVRGGVMNYRTGKLDDGTDAAGWYEKN</sequence>
<dbReference type="EMBL" id="CP003380">
    <property type="protein sequence ID" value="AFJ02702.1"/>
    <property type="molecule type" value="Genomic_DNA"/>
</dbReference>
<evidence type="ECO:0000313" key="1">
    <source>
        <dbReference type="EMBL" id="AFJ02702.1"/>
    </source>
</evidence>
<dbReference type="HOGENOM" id="CLU_198988_0_0_6"/>
<evidence type="ECO:0000313" key="2">
    <source>
        <dbReference type="Proteomes" id="UP000009145"/>
    </source>
</evidence>
<accession>I1YIF9</accession>
<dbReference type="PATRIC" id="fig|754477.3.peg.1533"/>
<keyword evidence="2" id="KW-1185">Reference proteome</keyword>
<protein>
    <submittedName>
        <fullName evidence="1">Uncharacterized protein</fullName>
    </submittedName>
</protein>
<dbReference type="OrthoDB" id="7063756at2"/>
<gene>
    <name evidence="1" type="ordered locus">Q7C_1553</name>
</gene>
<dbReference type="KEGG" id="mec:Q7C_1553"/>
<dbReference type="RefSeq" id="WP_014704122.1">
    <property type="nucleotide sequence ID" value="NC_017856.1"/>
</dbReference>
<dbReference type="Proteomes" id="UP000009145">
    <property type="component" value="Chromosome"/>
</dbReference>
<organism evidence="1 2">
    <name type="scientific">Methylophaga frappieri (strain ATCC BAA-2434 / DSM 25690 / JAM7)</name>
    <dbReference type="NCBI Taxonomy" id="754477"/>
    <lineage>
        <taxon>Bacteria</taxon>
        <taxon>Pseudomonadati</taxon>
        <taxon>Pseudomonadota</taxon>
        <taxon>Gammaproteobacteria</taxon>
        <taxon>Thiotrichales</taxon>
        <taxon>Piscirickettsiaceae</taxon>
        <taxon>Methylophaga</taxon>
    </lineage>
</organism>
<dbReference type="STRING" id="754477.Q7C_1553"/>